<comment type="similarity">
    <text evidence="5">Belongs to the YmdB-like family.</text>
</comment>
<feature type="binding site" evidence="7">
    <location>
        <position position="8"/>
    </location>
    <ligand>
        <name>Fe cation</name>
        <dbReference type="ChEBI" id="CHEBI:24875"/>
        <label>1</label>
    </ligand>
</feature>
<dbReference type="GO" id="GO:0004113">
    <property type="term" value="F:2',3'-cyclic-nucleotide 3'-phosphodiesterase activity"/>
    <property type="evidence" value="ECO:0007669"/>
    <property type="project" value="TreeGrafter"/>
</dbReference>
<evidence type="ECO:0000313" key="9">
    <source>
        <dbReference type="Proteomes" id="UP000006443"/>
    </source>
</evidence>
<proteinExistence type="inferred from homology"/>
<dbReference type="RefSeq" id="WP_008514444.1">
    <property type="nucleotide sequence ID" value="NZ_ACJM01000002.1"/>
</dbReference>
<dbReference type="PIRSF" id="PIRSF004789">
    <property type="entry name" value="DR1281"/>
    <property type="match status" value="1"/>
</dbReference>
<comment type="cofactor">
    <cofactor evidence="1">
        <name>Fe(3+)</name>
        <dbReference type="ChEBI" id="CHEBI:29034"/>
    </cofactor>
</comment>
<feature type="binding site" evidence="7">
    <location>
        <position position="39"/>
    </location>
    <ligand>
        <name>Fe cation</name>
        <dbReference type="ChEBI" id="CHEBI:24875"/>
        <label>1</label>
    </ligand>
</feature>
<comment type="caution">
    <text evidence="8">The sequence shown here is derived from an EMBL/GenBank/DDBJ whole genome shotgun (WGS) entry which is preliminary data.</text>
</comment>
<evidence type="ECO:0000256" key="3">
    <source>
        <dbReference type="ARBA" id="ARBA00022801"/>
    </source>
</evidence>
<dbReference type="GO" id="GO:0046872">
    <property type="term" value="F:metal ion binding"/>
    <property type="evidence" value="ECO:0007669"/>
    <property type="project" value="UniProtKB-KW"/>
</dbReference>
<feature type="binding site" evidence="7">
    <location>
        <position position="150"/>
    </location>
    <ligand>
        <name>Fe cation</name>
        <dbReference type="ChEBI" id="CHEBI:24875"/>
        <label>2</label>
    </ligand>
</feature>
<feature type="binding site" evidence="7">
    <location>
        <position position="39"/>
    </location>
    <ligand>
        <name>Fe cation</name>
        <dbReference type="ChEBI" id="CHEBI:24875"/>
        <label>2</label>
    </ligand>
</feature>
<dbReference type="CDD" id="cd07382">
    <property type="entry name" value="MPP_DR1281"/>
    <property type="match status" value="1"/>
</dbReference>
<feature type="binding site" evidence="7">
    <location>
        <position position="67"/>
    </location>
    <ligand>
        <name>Fe cation</name>
        <dbReference type="ChEBI" id="CHEBI:24875"/>
        <label>2</label>
    </ligand>
</feature>
<dbReference type="InterPro" id="IPR029052">
    <property type="entry name" value="Metallo-depent_PP-like"/>
</dbReference>
<feature type="active site" description="Proton donor" evidence="6">
    <location>
        <position position="68"/>
    </location>
</feature>
<gene>
    <name evidence="8" type="ORF">DealDRAFT_0444</name>
</gene>
<evidence type="ECO:0000256" key="7">
    <source>
        <dbReference type="PIRSR" id="PIRSR004789-51"/>
    </source>
</evidence>
<feature type="binding site" evidence="7">
    <location>
        <position position="175"/>
    </location>
    <ligand>
        <name>Fe cation</name>
        <dbReference type="ChEBI" id="CHEBI:24875"/>
        <label>2</label>
    </ligand>
</feature>
<dbReference type="SUPFAM" id="SSF56300">
    <property type="entry name" value="Metallo-dependent phosphatases"/>
    <property type="match status" value="1"/>
</dbReference>
<protein>
    <submittedName>
        <fullName evidence="8">Metallophosphoesterase</fullName>
    </submittedName>
</protein>
<evidence type="ECO:0000256" key="6">
    <source>
        <dbReference type="PIRSR" id="PIRSR004789-50"/>
    </source>
</evidence>
<keyword evidence="4" id="KW-0408">Iron</keyword>
<keyword evidence="2 7" id="KW-0479">Metal-binding</keyword>
<evidence type="ECO:0000256" key="1">
    <source>
        <dbReference type="ARBA" id="ARBA00001965"/>
    </source>
</evidence>
<keyword evidence="3" id="KW-0378">Hydrolase</keyword>
<dbReference type="PANTHER" id="PTHR36303">
    <property type="entry name" value="2',3'-CYCLIC-NUCLEOTIDE 2'-PHOSPHODIESTERASE"/>
    <property type="match status" value="1"/>
</dbReference>
<dbReference type="STRING" id="555088.DealDRAFT_0444"/>
<dbReference type="EMBL" id="ACJM01000002">
    <property type="protein sequence ID" value="EEG78514.1"/>
    <property type="molecule type" value="Genomic_DNA"/>
</dbReference>
<dbReference type="eggNOG" id="COG1692">
    <property type="taxonomic scope" value="Bacteria"/>
</dbReference>
<feature type="binding site" evidence="7">
    <location>
        <position position="40"/>
    </location>
    <ligand>
        <name>Fe cation</name>
        <dbReference type="ChEBI" id="CHEBI:24875"/>
        <label>1</label>
    </ligand>
</feature>
<reference evidence="8 9" key="1">
    <citation type="submission" date="2009-02" db="EMBL/GenBank/DDBJ databases">
        <title>Sequencing of the draft genome and assembly of Dethiobacter alkaliphilus AHT 1.</title>
        <authorList>
            <consortium name="US DOE Joint Genome Institute (JGI-PGF)"/>
            <person name="Lucas S."/>
            <person name="Copeland A."/>
            <person name="Lapidus A."/>
            <person name="Glavina del Rio T."/>
            <person name="Dalin E."/>
            <person name="Tice H."/>
            <person name="Bruce D."/>
            <person name="Goodwin L."/>
            <person name="Pitluck S."/>
            <person name="Larimer F."/>
            <person name="Land M.L."/>
            <person name="Hauser L."/>
            <person name="Muyzer G."/>
        </authorList>
    </citation>
    <scope>NUCLEOTIDE SEQUENCE [LARGE SCALE GENOMIC DNA]</scope>
    <source>
        <strain evidence="8 9">AHT 1</strain>
    </source>
</reference>
<dbReference type="AlphaFoldDB" id="C0GDN1"/>
<name>C0GDN1_DETAL</name>
<evidence type="ECO:0000313" key="8">
    <source>
        <dbReference type="EMBL" id="EEG78514.1"/>
    </source>
</evidence>
<evidence type="ECO:0000256" key="4">
    <source>
        <dbReference type="ARBA" id="ARBA00023004"/>
    </source>
</evidence>
<evidence type="ECO:0000256" key="5">
    <source>
        <dbReference type="ARBA" id="ARBA00061401"/>
    </source>
</evidence>
<dbReference type="Proteomes" id="UP000006443">
    <property type="component" value="Unassembled WGS sequence"/>
</dbReference>
<dbReference type="NCBIfam" id="TIGR00282">
    <property type="entry name" value="TIGR00282 family metallophosphoesterase"/>
    <property type="match status" value="1"/>
</dbReference>
<organism evidence="8 9">
    <name type="scientific">Dethiobacter alkaliphilus AHT 1</name>
    <dbReference type="NCBI Taxonomy" id="555088"/>
    <lineage>
        <taxon>Bacteria</taxon>
        <taxon>Bacillati</taxon>
        <taxon>Bacillota</taxon>
        <taxon>Dethiobacteria</taxon>
        <taxon>Dethiobacterales</taxon>
        <taxon>Dethiobacteraceae</taxon>
        <taxon>Dethiobacter</taxon>
    </lineage>
</organism>
<dbReference type="InterPro" id="IPR005235">
    <property type="entry name" value="YmdB-like"/>
</dbReference>
<dbReference type="OrthoDB" id="9801109at2"/>
<feature type="binding site" evidence="7">
    <location>
        <position position="177"/>
    </location>
    <ligand>
        <name>Fe cation</name>
        <dbReference type="ChEBI" id="CHEBI:24875"/>
        <label>1</label>
    </ligand>
</feature>
<dbReference type="PANTHER" id="PTHR36303:SF1">
    <property type="entry name" value="2',3'-CYCLIC-NUCLEOTIDE 2'-PHOSPHODIESTERASE"/>
    <property type="match status" value="1"/>
</dbReference>
<sequence>MRILMIGDVVGRPGRHCVRDLLPRVKENYCVDFTVANGENLASGTGFNEKTANELFGYGVDALTMGNHVWDKKEGVAYINRDSRIVRPVNYPPGTPGQGYAVFACKGVKIGIVNANGRVFMPALDCPFRRVEEAVKELQAETNCLLVDFHAEATSEKIAMGRFLDGSVSAVVGTHTHVQTADERLLSNGTAYISDVGMTGPYESVLGIDPEIVIKKFRTQLPARFEVLDKGAAQFNAVVIEIDPQTGYAVSIERIFDIHQL</sequence>
<dbReference type="Pfam" id="PF13277">
    <property type="entry name" value="YmdB"/>
    <property type="match status" value="1"/>
</dbReference>
<dbReference type="FunFam" id="3.60.21.10:FF:000016">
    <property type="entry name" value="Putative metallophosphoesterase"/>
    <property type="match status" value="1"/>
</dbReference>
<dbReference type="Gene3D" id="3.60.21.10">
    <property type="match status" value="1"/>
</dbReference>
<accession>C0GDN1</accession>
<keyword evidence="9" id="KW-1185">Reference proteome</keyword>
<evidence type="ECO:0000256" key="2">
    <source>
        <dbReference type="ARBA" id="ARBA00022723"/>
    </source>
</evidence>